<sequence>MYYGVVLILKKTKEQNRTKRHFICIDWSNF</sequence>
<protein>
    <submittedName>
        <fullName evidence="1">Uncharacterized protein</fullName>
    </submittedName>
</protein>
<dbReference type="EMBL" id="GBRH01259568">
    <property type="protein sequence ID" value="JAD38327.1"/>
    <property type="molecule type" value="Transcribed_RNA"/>
</dbReference>
<evidence type="ECO:0000313" key="1">
    <source>
        <dbReference type="EMBL" id="JAD38327.1"/>
    </source>
</evidence>
<dbReference type="AlphaFoldDB" id="A0A0A8ZU13"/>
<name>A0A0A8ZU13_ARUDO</name>
<proteinExistence type="predicted"/>
<accession>A0A0A8ZU13</accession>
<reference evidence="1" key="2">
    <citation type="journal article" date="2015" name="Data Brief">
        <title>Shoot transcriptome of the giant reed, Arundo donax.</title>
        <authorList>
            <person name="Barrero R.A."/>
            <person name="Guerrero F.D."/>
            <person name="Moolhuijzen P."/>
            <person name="Goolsby J.A."/>
            <person name="Tidwell J."/>
            <person name="Bellgard S.E."/>
            <person name="Bellgard M.I."/>
        </authorList>
    </citation>
    <scope>NUCLEOTIDE SEQUENCE</scope>
    <source>
        <tissue evidence="1">Shoot tissue taken approximately 20 cm above the soil surface</tissue>
    </source>
</reference>
<organism evidence="1">
    <name type="scientific">Arundo donax</name>
    <name type="common">Giant reed</name>
    <name type="synonym">Donax arundinaceus</name>
    <dbReference type="NCBI Taxonomy" id="35708"/>
    <lineage>
        <taxon>Eukaryota</taxon>
        <taxon>Viridiplantae</taxon>
        <taxon>Streptophyta</taxon>
        <taxon>Embryophyta</taxon>
        <taxon>Tracheophyta</taxon>
        <taxon>Spermatophyta</taxon>
        <taxon>Magnoliopsida</taxon>
        <taxon>Liliopsida</taxon>
        <taxon>Poales</taxon>
        <taxon>Poaceae</taxon>
        <taxon>PACMAD clade</taxon>
        <taxon>Arundinoideae</taxon>
        <taxon>Arundineae</taxon>
        <taxon>Arundo</taxon>
    </lineage>
</organism>
<reference evidence="1" key="1">
    <citation type="submission" date="2014-09" db="EMBL/GenBank/DDBJ databases">
        <authorList>
            <person name="Magalhaes I.L.F."/>
            <person name="Oliveira U."/>
            <person name="Santos F.R."/>
            <person name="Vidigal T.H.D.A."/>
            <person name="Brescovit A.D."/>
            <person name="Santos A.J."/>
        </authorList>
    </citation>
    <scope>NUCLEOTIDE SEQUENCE</scope>
    <source>
        <tissue evidence="1">Shoot tissue taken approximately 20 cm above the soil surface</tissue>
    </source>
</reference>